<sequence>MADIKAIITDAANRYGVDPETAIRMARIESGLDPRAQNPSSSAGGLFQFIDDTWKGYGQGKNKYDPYANADAGARLMRDNIRGLTRALGRAPSAGEIYMAHQQGLGGALTILKAPDRPAAEVLGRKAVQLNLPGERKGETDTISAGDFAQLWAKKIERAGGESLLSGGGVSNSLSPTSDYRVGDASNPATAPVTYGEIDTHKFVNDTTEMLRTEEAEKKAKAEAPGFVDAVGMAISNTWSVAAPFKALGYQTPDPNFKVTPELLKERAAEIPNEQLEEFAYAVSEEHFEAIKTRILKQMETDQKLASLGGKGIALQFGTALLDPGAIAATLAIGAATGGLGLPAAVASRFGRAGTIALGAAEGVAGNLAVDLPLMATNPMMGKSDLMYSIGSGIVLGGAFSAFRKGAPMLEAENAQMDAIGHQMQREAVENAAPQGSSVGAAQAGADVPTYRTDDRDNHRFWKKIDENFELVYGRPRFDLSAQLMKSGVPMVRSLGNYLVENAVGNRKGKVTVISASETQRRLQRVSTYKWAKAYGDAWDKYKKRKGVSLWNATDEQRKFSEQITAWQRAKGIDKEAFDPEVREAGAQFNAVMRDWWAKAREEGITRSEMGVDGYVPRIPHLERSRELVHRFGYDRTGSDNRDGLTALFTASIKKAQPDIDDKLARKMGYAILDRMNKLSAGQEIGMARGLAAEDMDDFRAFLSDVRLQDGGAMFSEAEIEDAMNALTKSRTKDAEAGGNSRLQHRVLLDENHSMVVRDRYGVPQEVSIKDFYVNDANLLMHTYNRTMSGQIALARVKVPHPENPGEWLIDGIRNQSDFNRLVEQVKGVANEEAKIDPSKVNVEKDIDNLRFAYNAVAGIPNWNQSSDWARTLRALRDYNFTRLMGQVGFSQIPEIARVASQSGIKSFAAGMPSFRQLLKLAREGRLGDDLGDELDAIGAFGTDHVTSRFSPQMDDFGIPTHLRSTTPLAKTLDQLDPKLKALNHGVSMVSGMAPINAVFQRWASRAFAVKFVNMAKFGDKVNMDRLKLLGLTADDAELIFKNIRAHASFKGGVQRGSKLEALGIAKWDGKAAAAFESAMFRASRSMILENDVGQFAKWMSSPLGQTVLQFRSFAVGAWTRALMQGLNMRDMEAFMGMMGAMFLGTLTYIGQTHLNTLGDKDRDKKLKERLSLHNLALAGFQRTSESSLVPIPIDAAAALVSGETVFDFRSTGLKTDPMSVFGNPTGDLITTAFQGAQGVVTAIGGDDYSQPDARKLFQAAPGQRIIGMQWFFNWLASGLPQRELRD</sequence>
<organism evidence="3 4">
    <name type="scientific">Agrobacterium pusense</name>
    <dbReference type="NCBI Taxonomy" id="648995"/>
    <lineage>
        <taxon>Bacteria</taxon>
        <taxon>Pseudomonadati</taxon>
        <taxon>Pseudomonadota</taxon>
        <taxon>Alphaproteobacteria</taxon>
        <taxon>Hyphomicrobiales</taxon>
        <taxon>Rhizobiaceae</taxon>
        <taxon>Rhizobium/Agrobacterium group</taxon>
        <taxon>Agrobacterium</taxon>
    </lineage>
</organism>
<dbReference type="InterPro" id="IPR008258">
    <property type="entry name" value="Transglycosylase_SLT_dom_1"/>
</dbReference>
<accession>A0A6H0ZKY4</accession>
<protein>
    <submittedName>
        <fullName evidence="3">Transglycosylase SLT domain-containing protein</fullName>
    </submittedName>
</protein>
<dbReference type="RefSeq" id="WP_136882659.1">
    <property type="nucleotide sequence ID" value="NZ_CP050898.1"/>
</dbReference>
<dbReference type="EMBL" id="CP050898">
    <property type="protein sequence ID" value="QIX20591.1"/>
    <property type="molecule type" value="Genomic_DNA"/>
</dbReference>
<evidence type="ECO:0000259" key="2">
    <source>
        <dbReference type="Pfam" id="PF01464"/>
    </source>
</evidence>
<reference evidence="3 4" key="1">
    <citation type="submission" date="2020-04" db="EMBL/GenBank/DDBJ databases">
        <title>FDA dAtabase for Regulatory Grade micrObial Sequences (FDA-ARGOS): Supporting development and validation of Infectious Disease Dx tests.</title>
        <authorList>
            <person name="Sciortino C."/>
            <person name="Tallon L."/>
            <person name="Sadzewicz L."/>
            <person name="Vavikolanu K."/>
            <person name="Mehta A."/>
            <person name="Aluvathingal J."/>
            <person name="Nadendla S."/>
            <person name="Nandy P."/>
            <person name="Geyer C."/>
            <person name="Yan Y."/>
            <person name="Sichtig H."/>
        </authorList>
    </citation>
    <scope>NUCLEOTIDE SEQUENCE [LARGE SCALE GENOMIC DNA]</scope>
    <source>
        <strain evidence="3 4">FDAARGOS_633</strain>
    </source>
</reference>
<evidence type="ECO:0000313" key="3">
    <source>
        <dbReference type="EMBL" id="QIX20591.1"/>
    </source>
</evidence>
<evidence type="ECO:0000256" key="1">
    <source>
        <dbReference type="ARBA" id="ARBA00009387"/>
    </source>
</evidence>
<dbReference type="Proteomes" id="UP000500870">
    <property type="component" value="Chromosome 1"/>
</dbReference>
<dbReference type="Gene3D" id="1.10.530.10">
    <property type="match status" value="1"/>
</dbReference>
<comment type="similarity">
    <text evidence="1">Belongs to the virb1 family.</text>
</comment>
<evidence type="ECO:0000313" key="4">
    <source>
        <dbReference type="Proteomes" id="UP000500870"/>
    </source>
</evidence>
<gene>
    <name evidence="3" type="ORF">FOB41_05280</name>
</gene>
<dbReference type="SUPFAM" id="SSF53955">
    <property type="entry name" value="Lysozyme-like"/>
    <property type="match status" value="1"/>
</dbReference>
<feature type="domain" description="Transglycosylase SLT" evidence="2">
    <location>
        <begin position="8"/>
        <end position="86"/>
    </location>
</feature>
<name>A0A6H0ZKY4_9HYPH</name>
<proteinExistence type="inferred from homology"/>
<dbReference type="InterPro" id="IPR023346">
    <property type="entry name" value="Lysozyme-like_dom_sf"/>
</dbReference>
<dbReference type="Pfam" id="PF01464">
    <property type="entry name" value="SLT"/>
    <property type="match status" value="1"/>
</dbReference>